<comment type="caution">
    <text evidence="2">The sequence shown here is derived from an EMBL/GenBank/DDBJ whole genome shotgun (WGS) entry which is preliminary data.</text>
</comment>
<keyword evidence="1" id="KW-0732">Signal</keyword>
<feature type="chain" id="PRO_5031118680" description="Peptidase M11 gametolysin domain-containing protein" evidence="1">
    <location>
        <begin position="28"/>
        <end position="730"/>
    </location>
</feature>
<reference evidence="2 3" key="1">
    <citation type="submission" date="2020-07" db="EMBL/GenBank/DDBJ databases">
        <authorList>
            <person name="Partida-Martinez L."/>
            <person name="Huntemann M."/>
            <person name="Clum A."/>
            <person name="Wang J."/>
            <person name="Palaniappan K."/>
            <person name="Ritter S."/>
            <person name="Chen I.-M."/>
            <person name="Stamatis D."/>
            <person name="Reddy T."/>
            <person name="O'Malley R."/>
            <person name="Daum C."/>
            <person name="Shapiro N."/>
            <person name="Ivanova N."/>
            <person name="Kyrpides N."/>
            <person name="Woyke T."/>
        </authorList>
    </citation>
    <scope>NUCLEOTIDE SEQUENCE [LARGE SCALE GENOMIC DNA]</scope>
    <source>
        <strain evidence="2 3">AT2.17</strain>
    </source>
</reference>
<reference evidence="2 3" key="2">
    <citation type="submission" date="2020-08" db="EMBL/GenBank/DDBJ databases">
        <title>The Agave Microbiome: Exploring the role of microbial communities in plant adaptations to desert environments.</title>
        <authorList>
            <person name="Partida-Martinez L.P."/>
        </authorList>
    </citation>
    <scope>NUCLEOTIDE SEQUENCE [LARGE SCALE GENOMIC DNA]</scope>
    <source>
        <strain evidence="2 3">AT2.17</strain>
    </source>
</reference>
<evidence type="ECO:0000313" key="2">
    <source>
        <dbReference type="EMBL" id="NYE38327.1"/>
    </source>
</evidence>
<dbReference type="AlphaFoldDB" id="A0A7Y9H5K8"/>
<keyword evidence="3" id="KW-1185">Reference proteome</keyword>
<accession>A0A7Y9H5K8</accession>
<evidence type="ECO:0000256" key="1">
    <source>
        <dbReference type="SAM" id="SignalP"/>
    </source>
</evidence>
<sequence length="730" mass="75416">MSVRTRLTVATVAVTATALMAPSAGVAAPTAPRAGGADVVEVRGTVRVLAGEGGQPDTYSVETRDGRVIRLADGFEADPGSAFSGDLVVPGGTAGGGLTTSARRSAALDRAERRPDGVTARDVRVVSPRPAAGPAAHATYLVKLTNLGAFSVPDADLVAQVNAAQQYWVRESAGVIPAWSTVTGMAVADSAAASVAGGCGLGAGGAQFDAIYRDVAARVYPGVDFTGDSPNHLVIVVPSACFFDEAVGRARRGVSLNSGGPVIVLERGNGGMQSTLEHEYGHNVGLQHSTNARAEYGGLYELMGSDPAGHTSPVLGTVFRWEQGVVAAGEYADASNGLGATAIGSRTAATGLRSVVFIDPDTGKRTFVDYRDGAGADAGAFYAKGLGAVASYGQSYAKGLVLERENEERGSFLLDVQGGDGALQAGESWSNASGSIVVAATGANTVQVTRTQKPPLPAGSASVAGTAEPLRTVSAGGAVAGATAYRYQWLFNGQPVPQADDPTFAPTVAMAGGQLSVQVTGYAVGRNPSPTATSAPVTVQPASWYRREGTTGVVSISGSPRVGRTLTASGLDWVNYLGTKPGDYSTTYVWSRNGKTIKGASASTYRLTAKDLGKRIQVREYPRAAGYATSSYVRSSTTRKVRIGTLVTKRPKITGKAKVGKRLVARAKGWTNATRFSYQWFVGKKAIRGATSKKLAVTRGLKGKKVSVKVTGKKKGFKKASSKSRPKKIK</sequence>
<dbReference type="Gene3D" id="2.60.40.2700">
    <property type="match status" value="3"/>
</dbReference>
<proteinExistence type="predicted"/>
<dbReference type="SUPFAM" id="SSF55486">
    <property type="entry name" value="Metalloproteases ('zincins'), catalytic domain"/>
    <property type="match status" value="1"/>
</dbReference>
<dbReference type="EMBL" id="JACCBW010000004">
    <property type="protein sequence ID" value="NYE38327.1"/>
    <property type="molecule type" value="Genomic_DNA"/>
</dbReference>
<evidence type="ECO:0008006" key="4">
    <source>
        <dbReference type="Google" id="ProtNLM"/>
    </source>
</evidence>
<organism evidence="2 3">
    <name type="scientific">Nocardioides cavernae</name>
    <dbReference type="NCBI Taxonomy" id="1921566"/>
    <lineage>
        <taxon>Bacteria</taxon>
        <taxon>Bacillati</taxon>
        <taxon>Actinomycetota</taxon>
        <taxon>Actinomycetes</taxon>
        <taxon>Propionibacteriales</taxon>
        <taxon>Nocardioidaceae</taxon>
        <taxon>Nocardioides</taxon>
    </lineage>
</organism>
<feature type="signal peptide" evidence="1">
    <location>
        <begin position="1"/>
        <end position="27"/>
    </location>
</feature>
<protein>
    <recommendedName>
        <fullName evidence="4">Peptidase M11 gametolysin domain-containing protein</fullName>
    </recommendedName>
</protein>
<gene>
    <name evidence="2" type="ORF">F4692_003475</name>
</gene>
<dbReference type="Proteomes" id="UP000549911">
    <property type="component" value="Unassembled WGS sequence"/>
</dbReference>
<name>A0A7Y9H5K8_9ACTN</name>
<evidence type="ECO:0000313" key="3">
    <source>
        <dbReference type="Proteomes" id="UP000549911"/>
    </source>
</evidence>